<dbReference type="Gene3D" id="3.10.310.70">
    <property type="match status" value="1"/>
</dbReference>
<dbReference type="AlphaFoldDB" id="A0A7C1SJ72"/>
<dbReference type="SUPFAM" id="SSF51556">
    <property type="entry name" value="Metallo-dependent hydrolases"/>
    <property type="match status" value="1"/>
</dbReference>
<evidence type="ECO:0000259" key="1">
    <source>
        <dbReference type="Pfam" id="PF07969"/>
    </source>
</evidence>
<name>A0A7C1SJ72_UNCW3</name>
<gene>
    <name evidence="2" type="ORF">ENP94_01890</name>
</gene>
<dbReference type="Gene3D" id="3.20.20.140">
    <property type="entry name" value="Metal-dependent hydrolases"/>
    <property type="match status" value="1"/>
</dbReference>
<dbReference type="InterPro" id="IPR032466">
    <property type="entry name" value="Metal_Hydrolase"/>
</dbReference>
<dbReference type="EMBL" id="DSLG01000002">
    <property type="protein sequence ID" value="HEA86745.1"/>
    <property type="molecule type" value="Genomic_DNA"/>
</dbReference>
<sequence length="492" mass="54241">METLSGYLIPTPSATAFPGKIIIDNGIITALVPLERCESDNFILPGFIDSHTHPIEYGLTKLFPDLSPARSVSEALELLSETLNHKAELPLLLAFNFNPEQIREHRYLYRRELDRLTRTKPIFVYRIDGHSGIANTPALHMLSSQSPEGIEFDGAGNPTGLVFGPAYEALSGKIKRQLPTEVLTTALRLAAKDAARAGITTMAAMVGTPEMDESEWQIVLNALECAEVRMVPFMQTWNVELPGRFKLSRIGGCLLLDGSFGSHTAALSEEYADAPGFSGILYHSDSKILEFLRHATRLNLQTAFHAIGDRAIEQLVRCHEQLVGQTAESLRHRIEHAELLSPELINRISKLKLILCVQPAFELLWGGPDNMYAKRLGNRWHMTNPYQTLLKSGVMLAGGSDAPVTPLNPLFGIRAATSLPNMNERLSSSEALALFTANAAYSLKMEDRIGSLKPGMEADLVITSADPRIDTQTRIIATFKTGKVIYQAGLWQ</sequence>
<dbReference type="PANTHER" id="PTHR22642">
    <property type="entry name" value="IMIDAZOLONEPROPIONASE"/>
    <property type="match status" value="1"/>
</dbReference>
<protein>
    <submittedName>
        <fullName evidence="2">Amidohydrolase</fullName>
    </submittedName>
</protein>
<dbReference type="Gene3D" id="2.30.40.10">
    <property type="entry name" value="Urease, subunit C, domain 1"/>
    <property type="match status" value="1"/>
</dbReference>
<keyword evidence="2" id="KW-0378">Hydrolase</keyword>
<proteinExistence type="predicted"/>
<dbReference type="InterPro" id="IPR033932">
    <property type="entry name" value="YtcJ-like"/>
</dbReference>
<dbReference type="GO" id="GO:0016810">
    <property type="term" value="F:hydrolase activity, acting on carbon-nitrogen (but not peptide) bonds"/>
    <property type="evidence" value="ECO:0007669"/>
    <property type="project" value="InterPro"/>
</dbReference>
<organism evidence="2">
    <name type="scientific">candidate division WOR-3 bacterium</name>
    <dbReference type="NCBI Taxonomy" id="2052148"/>
    <lineage>
        <taxon>Bacteria</taxon>
        <taxon>Bacteria division WOR-3</taxon>
    </lineage>
</organism>
<dbReference type="Pfam" id="PF07969">
    <property type="entry name" value="Amidohydro_3"/>
    <property type="match status" value="1"/>
</dbReference>
<feature type="domain" description="Amidohydrolase 3" evidence="1">
    <location>
        <begin position="42"/>
        <end position="486"/>
    </location>
</feature>
<accession>A0A7C1SJ72</accession>
<comment type="caution">
    <text evidence="2">The sequence shown here is derived from an EMBL/GenBank/DDBJ whole genome shotgun (WGS) entry which is preliminary data.</text>
</comment>
<dbReference type="InterPro" id="IPR013108">
    <property type="entry name" value="Amidohydro_3"/>
</dbReference>
<dbReference type="CDD" id="cd01300">
    <property type="entry name" value="YtcJ_like"/>
    <property type="match status" value="1"/>
</dbReference>
<reference evidence="2" key="1">
    <citation type="journal article" date="2020" name="mSystems">
        <title>Genome- and Community-Level Interaction Insights into Carbon Utilization and Element Cycling Functions of Hydrothermarchaeota in Hydrothermal Sediment.</title>
        <authorList>
            <person name="Zhou Z."/>
            <person name="Liu Y."/>
            <person name="Xu W."/>
            <person name="Pan J."/>
            <person name="Luo Z.H."/>
            <person name="Li M."/>
        </authorList>
    </citation>
    <scope>NUCLEOTIDE SEQUENCE [LARGE SCALE GENOMIC DNA]</scope>
    <source>
        <strain evidence="2">SpSt-265</strain>
    </source>
</reference>
<dbReference type="SUPFAM" id="SSF51338">
    <property type="entry name" value="Composite domain of metallo-dependent hydrolases"/>
    <property type="match status" value="1"/>
</dbReference>
<dbReference type="PANTHER" id="PTHR22642:SF22">
    <property type="entry name" value="EXOENZYMES REGULATORY PROTEIN AEPA"/>
    <property type="match status" value="1"/>
</dbReference>
<evidence type="ECO:0000313" key="2">
    <source>
        <dbReference type="EMBL" id="HEA86745.1"/>
    </source>
</evidence>
<dbReference type="InterPro" id="IPR011059">
    <property type="entry name" value="Metal-dep_hydrolase_composite"/>
</dbReference>